<sequence>MKCFLFILIANVFFFSCCSYGGEIPPPIKLHNIEISSTSESFNLSENQRYELDIKSEGGDGDASYRLHQYYTYVCFNIPKQIKYLARSASQGNIIAQYNYAMILSSEEDDSYLKYYNLDNAINWLKMAASHGYIKAEVELLRLERLKETIRLGKDHPMP</sequence>
<organism evidence="5 9">
    <name type="scientific">Escherichia coli</name>
    <dbReference type="NCBI Taxonomy" id="562"/>
    <lineage>
        <taxon>Bacteria</taxon>
        <taxon>Pseudomonadati</taxon>
        <taxon>Pseudomonadota</taxon>
        <taxon>Gammaproteobacteria</taxon>
        <taxon>Enterobacterales</taxon>
        <taxon>Enterobacteriaceae</taxon>
        <taxon>Escherichia</taxon>
    </lineage>
</organism>
<proteinExistence type="predicted"/>
<dbReference type="AlphaFoldDB" id="A0A0D8W9H6"/>
<dbReference type="Proteomes" id="UP001211064">
    <property type="component" value="Unassembled WGS sequence"/>
</dbReference>
<gene>
    <name evidence="5" type="ORF">D9D43_16210</name>
    <name evidence="7" type="ORF">DD762_18195</name>
    <name evidence="2" type="ORF">F7N46_19455</name>
    <name evidence="6" type="ORF">F9B07_19905</name>
    <name evidence="3" type="ORF">HL563_18165</name>
    <name evidence="4" type="ORF">NY836_12640</name>
</gene>
<evidence type="ECO:0000313" key="2">
    <source>
        <dbReference type="EMBL" id="EFE8675267.1"/>
    </source>
</evidence>
<evidence type="ECO:0000313" key="3">
    <source>
        <dbReference type="EMBL" id="HAJ0835634.1"/>
    </source>
</evidence>
<dbReference type="InterPro" id="IPR011990">
    <property type="entry name" value="TPR-like_helical_dom_sf"/>
</dbReference>
<dbReference type="PROSITE" id="PS51257">
    <property type="entry name" value="PROKAR_LIPOPROTEIN"/>
    <property type="match status" value="1"/>
</dbReference>
<accession>A0A0D8W9H6</accession>
<reference evidence="7 8" key="2">
    <citation type="submission" date="2018-04" db="EMBL/GenBank/DDBJ databases">
        <title>Draft Genomic Sequencing Of Potential Extraintestinal Pathogenic Escherichia coli B8S56 Isolated from Retail Chicken Skin.</title>
        <authorList>
            <person name="Xu A."/>
            <person name="Tilman S."/>
            <person name="Wisser-Parker K."/>
            <person name="Scullen O.J."/>
            <person name="Sommers C."/>
        </authorList>
    </citation>
    <scope>NUCLEOTIDE SEQUENCE [LARGE SCALE GENOMIC DNA]</scope>
    <source>
        <strain evidence="7 8">B8S56</strain>
    </source>
</reference>
<dbReference type="SUPFAM" id="SSF81901">
    <property type="entry name" value="HCP-like"/>
    <property type="match status" value="1"/>
</dbReference>
<evidence type="ECO:0000256" key="1">
    <source>
        <dbReference type="SAM" id="SignalP"/>
    </source>
</evidence>
<evidence type="ECO:0000313" key="4">
    <source>
        <dbReference type="EMBL" id="MDA4178240.1"/>
    </source>
</evidence>
<reference evidence="3" key="1">
    <citation type="journal article" date="2018" name="Genome Biol.">
        <title>SKESA: strategic k-mer extension for scrupulous assemblies.</title>
        <authorList>
            <person name="Souvorov A."/>
            <person name="Agarwala R."/>
            <person name="Lipman D.J."/>
        </authorList>
    </citation>
    <scope>NUCLEOTIDE SEQUENCE [LARGE SCALE GENOMIC DNA]</scope>
    <source>
        <strain evidence="3">EC00618</strain>
    </source>
</reference>
<reference evidence="6 10" key="5">
    <citation type="submission" date="2019-10" db="EMBL/GenBank/DDBJ databases">
        <title>Comparative genomic analysis of antimicrobial resistant Escherichia coli of diverse origin.</title>
        <authorList>
            <person name="Ghatak S."/>
            <person name="Milton A.P."/>
            <person name="Rhetso K."/>
            <person name="Purkait D."/>
            <person name="Das S."/>
            <person name="Puro K.-U."/>
            <person name="Shakuntala I."/>
            <person name="Sen A."/>
            <person name="Sanjukta R."/>
            <person name="Priya G.B."/>
            <person name="Mawlong M."/>
            <person name="Lyngdoh V."/>
            <person name="Rynghang J."/>
            <person name="Mawphlang B.L."/>
        </authorList>
    </citation>
    <scope>NUCLEOTIDE SEQUENCE [LARGE SCALE GENOMIC DNA]</scope>
    <source>
        <strain evidence="6 10">SE161</strain>
    </source>
</reference>
<dbReference type="EMBL" id="AASOHJ010000029">
    <property type="protein sequence ID" value="EFE8675267.1"/>
    <property type="molecule type" value="Genomic_DNA"/>
</dbReference>
<evidence type="ECO:0000313" key="9">
    <source>
        <dbReference type="Proteomes" id="UP000272336"/>
    </source>
</evidence>
<dbReference type="Proteomes" id="UP000245761">
    <property type="component" value="Unassembled WGS sequence"/>
</dbReference>
<dbReference type="RefSeq" id="WP_000649530.1">
    <property type="nucleotide sequence ID" value="NZ_AP021935.1"/>
</dbReference>
<reference evidence="4" key="6">
    <citation type="submission" date="2022-08" db="EMBL/GenBank/DDBJ databases">
        <title>Genome sequencing of human pathogens.</title>
        <authorList>
            <person name="Cao X."/>
        </authorList>
    </citation>
    <scope>NUCLEOTIDE SEQUENCE</scope>
    <source>
        <strain evidence="4">EC16126</strain>
    </source>
</reference>
<evidence type="ECO:0000313" key="6">
    <source>
        <dbReference type="EMBL" id="MTE91042.1"/>
    </source>
</evidence>
<dbReference type="Proteomes" id="UP000486847">
    <property type="component" value="Unassembled WGS sequence"/>
</dbReference>
<keyword evidence="1" id="KW-0732">Signal</keyword>
<protein>
    <submittedName>
        <fullName evidence="5">Sel1 repeat family protein</fullName>
    </submittedName>
</protein>
<evidence type="ECO:0000313" key="11">
    <source>
        <dbReference type="Proteomes" id="UP000533482"/>
    </source>
</evidence>
<reference evidence="5 9" key="3">
    <citation type="submission" date="2018-10" db="EMBL/GenBank/DDBJ databases">
        <authorList>
            <consortium name="NARMS: The National Antimicrobial Resistance Monitoring System"/>
        </authorList>
    </citation>
    <scope>NUCLEOTIDE SEQUENCE [LARGE SCALE GENOMIC DNA]</scope>
    <source>
        <strain evidence="5 9">CVM N17EC0060</strain>
        <strain evidence="2 11">FSIS11923834</strain>
    </source>
</reference>
<dbReference type="Gene3D" id="1.25.40.10">
    <property type="entry name" value="Tetratricopeptide repeat domain"/>
    <property type="match status" value="1"/>
</dbReference>
<evidence type="ECO:0000313" key="7">
    <source>
        <dbReference type="EMBL" id="PWH59022.1"/>
    </source>
</evidence>
<comment type="caution">
    <text evidence="5">The sequence shown here is derived from an EMBL/GenBank/DDBJ whole genome shotgun (WGS) entry which is preliminary data.</text>
</comment>
<dbReference type="EMBL" id="DABGYN010000027">
    <property type="protein sequence ID" value="HAJ0835634.1"/>
    <property type="molecule type" value="Genomic_DNA"/>
</dbReference>
<feature type="chain" id="PRO_5014511225" evidence="1">
    <location>
        <begin position="22"/>
        <end position="159"/>
    </location>
</feature>
<reference evidence="3" key="4">
    <citation type="submission" date="2019-09" db="EMBL/GenBank/DDBJ databases">
        <authorList>
            <consortium name="NCBI Pathogen Detection Project"/>
        </authorList>
    </citation>
    <scope>NUCLEOTIDE SEQUENCE</scope>
    <source>
        <strain evidence="3">EC00618</strain>
    </source>
</reference>
<name>A0A0D8W9H6_ECOLX</name>
<dbReference type="Proteomes" id="UP000272336">
    <property type="component" value="Unassembled WGS sequence"/>
</dbReference>
<evidence type="ECO:0000313" key="10">
    <source>
        <dbReference type="Proteomes" id="UP000486847"/>
    </source>
</evidence>
<dbReference type="Proteomes" id="UP000533482">
    <property type="component" value="Unassembled WGS sequence"/>
</dbReference>
<dbReference type="EMBL" id="WCEW01000027">
    <property type="protein sequence ID" value="MTE91042.1"/>
    <property type="molecule type" value="Genomic_DNA"/>
</dbReference>
<evidence type="ECO:0000313" key="5">
    <source>
        <dbReference type="EMBL" id="MGE15094.1"/>
    </source>
</evidence>
<evidence type="ECO:0000313" key="8">
    <source>
        <dbReference type="Proteomes" id="UP000245761"/>
    </source>
</evidence>
<dbReference type="EMBL" id="JANWOR010000302">
    <property type="protein sequence ID" value="MDA4178240.1"/>
    <property type="molecule type" value="Genomic_DNA"/>
</dbReference>
<dbReference type="EMBL" id="RNLZ01000030">
    <property type="protein sequence ID" value="MGE15094.1"/>
    <property type="molecule type" value="Genomic_DNA"/>
</dbReference>
<feature type="signal peptide" evidence="1">
    <location>
        <begin position="1"/>
        <end position="21"/>
    </location>
</feature>
<dbReference type="EMBL" id="QEMT01000034">
    <property type="protein sequence ID" value="PWH59022.1"/>
    <property type="molecule type" value="Genomic_DNA"/>
</dbReference>